<name>A0ABR9VVV7_9SYNC</name>
<reference evidence="2 3" key="1">
    <citation type="submission" date="2020-10" db="EMBL/GenBank/DDBJ databases">
        <authorList>
            <person name="Castelo-Branco R."/>
            <person name="Eusebio N."/>
            <person name="Adriana R."/>
            <person name="Vieira A."/>
            <person name="Brugerolle De Fraissinette N."/>
            <person name="Rezende De Castro R."/>
            <person name="Schneider M.P."/>
            <person name="Vasconcelos V."/>
            <person name="Leao P.N."/>
        </authorList>
    </citation>
    <scope>NUCLEOTIDE SEQUENCE [LARGE SCALE GENOMIC DNA]</scope>
    <source>
        <strain evidence="2 3">LEGE 00031</strain>
    </source>
</reference>
<gene>
    <name evidence="2" type="ORF">IQ217_16895</name>
</gene>
<dbReference type="InterPro" id="IPR035069">
    <property type="entry name" value="TTHA1013/TTHA0281-like"/>
</dbReference>
<dbReference type="Gene3D" id="3.30.160.250">
    <property type="match status" value="1"/>
</dbReference>
<feature type="domain" description="HicB-like antitoxin of toxin-antitoxin system" evidence="1">
    <location>
        <begin position="5"/>
        <end position="65"/>
    </location>
</feature>
<organism evidence="2 3">
    <name type="scientific">Synechocystis salina LEGE 00031</name>
    <dbReference type="NCBI Taxonomy" id="1828736"/>
    <lineage>
        <taxon>Bacteria</taxon>
        <taxon>Bacillati</taxon>
        <taxon>Cyanobacteriota</taxon>
        <taxon>Cyanophyceae</taxon>
        <taxon>Synechococcales</taxon>
        <taxon>Merismopediaceae</taxon>
        <taxon>Synechocystis</taxon>
    </lineage>
</organism>
<evidence type="ECO:0000313" key="3">
    <source>
        <dbReference type="Proteomes" id="UP000658720"/>
    </source>
</evidence>
<comment type="caution">
    <text evidence="2">The sequence shown here is derived from an EMBL/GenBank/DDBJ whole genome shotgun (WGS) entry which is preliminary data.</text>
</comment>
<sequence>MIDRYLVVLEKSGTGFSAYCPDVPGCIATGENLEETTAQMKSALGLHLADMDSLPQPRGIESYLEALQDSAGEEFFLTHIAPDKILVNF</sequence>
<dbReference type="RefSeq" id="WP_194020846.1">
    <property type="nucleotide sequence ID" value="NZ_JADEVV010000065.1"/>
</dbReference>
<dbReference type="EMBL" id="JADEVV010000065">
    <property type="protein sequence ID" value="MBE9255482.1"/>
    <property type="molecule type" value="Genomic_DNA"/>
</dbReference>
<accession>A0ABR9VVV7</accession>
<dbReference type="InterPro" id="IPR051404">
    <property type="entry name" value="TA_system_antitoxin"/>
</dbReference>
<protein>
    <submittedName>
        <fullName evidence="2">Type II toxin-antitoxin system HicB family antitoxin</fullName>
    </submittedName>
</protein>
<proteinExistence type="predicted"/>
<dbReference type="PANTHER" id="PTHR34504:SF2">
    <property type="entry name" value="UPF0150 PROTEIN SSL0259"/>
    <property type="match status" value="1"/>
</dbReference>
<keyword evidence="3" id="KW-1185">Reference proteome</keyword>
<dbReference type="SUPFAM" id="SSF143100">
    <property type="entry name" value="TTHA1013/TTHA0281-like"/>
    <property type="match status" value="1"/>
</dbReference>
<dbReference type="InterPro" id="IPR031807">
    <property type="entry name" value="HicB-like"/>
</dbReference>
<dbReference type="Pfam" id="PF15919">
    <property type="entry name" value="HicB_lk_antitox"/>
    <property type="match status" value="1"/>
</dbReference>
<dbReference type="Proteomes" id="UP000658720">
    <property type="component" value="Unassembled WGS sequence"/>
</dbReference>
<evidence type="ECO:0000313" key="2">
    <source>
        <dbReference type="EMBL" id="MBE9255482.1"/>
    </source>
</evidence>
<dbReference type="PANTHER" id="PTHR34504">
    <property type="entry name" value="ANTITOXIN HICB"/>
    <property type="match status" value="1"/>
</dbReference>
<evidence type="ECO:0000259" key="1">
    <source>
        <dbReference type="Pfam" id="PF15919"/>
    </source>
</evidence>